<comment type="caution">
    <text evidence="2">The sequence shown here is derived from an EMBL/GenBank/DDBJ whole genome shotgun (WGS) entry which is preliminary data.</text>
</comment>
<evidence type="ECO:0000313" key="2">
    <source>
        <dbReference type="EMBL" id="MBB4247215.1"/>
    </source>
</evidence>
<accession>A0A840G5P9</accession>
<name>A0A840G5P9_RHOTE</name>
<dbReference type="RefSeq" id="WP_184415017.1">
    <property type="nucleotide sequence ID" value="NZ_JACIGE010000005.1"/>
</dbReference>
<gene>
    <name evidence="2" type="ORF">GGD90_001586</name>
</gene>
<organism evidence="2 3">
    <name type="scientific">Rhodocyclus tenuis</name>
    <name type="common">Rhodospirillum tenue</name>
    <dbReference type="NCBI Taxonomy" id="1066"/>
    <lineage>
        <taxon>Bacteria</taxon>
        <taxon>Pseudomonadati</taxon>
        <taxon>Pseudomonadota</taxon>
        <taxon>Betaproteobacteria</taxon>
        <taxon>Rhodocyclales</taxon>
        <taxon>Rhodocyclaceae</taxon>
        <taxon>Rhodocyclus</taxon>
    </lineage>
</organism>
<feature type="region of interest" description="Disordered" evidence="1">
    <location>
        <begin position="39"/>
        <end position="68"/>
    </location>
</feature>
<feature type="non-terminal residue" evidence="2">
    <location>
        <position position="1"/>
    </location>
</feature>
<proteinExistence type="predicted"/>
<dbReference type="Proteomes" id="UP000587070">
    <property type="component" value="Unassembled WGS sequence"/>
</dbReference>
<protein>
    <submittedName>
        <fullName evidence="2">Uncharacterized protein</fullName>
    </submittedName>
</protein>
<sequence>ALVSTLLVLAILEHWFMVVPLNGAKLWLWSLQPERRSRVAGEDCTPPANRLSAEVSTLPRRRPRRELH</sequence>
<feature type="compositionally biased region" description="Basic residues" evidence="1">
    <location>
        <begin position="59"/>
        <end position="68"/>
    </location>
</feature>
<evidence type="ECO:0000256" key="1">
    <source>
        <dbReference type="SAM" id="MobiDB-lite"/>
    </source>
</evidence>
<dbReference type="AlphaFoldDB" id="A0A840G5P9"/>
<reference evidence="2 3" key="1">
    <citation type="submission" date="2020-08" db="EMBL/GenBank/DDBJ databases">
        <title>Genome sequencing of Purple Non-Sulfur Bacteria from various extreme environments.</title>
        <authorList>
            <person name="Mayer M."/>
        </authorList>
    </citation>
    <scope>NUCLEOTIDE SEQUENCE [LARGE SCALE GENOMIC DNA]</scope>
    <source>
        <strain evidence="2 3">2761</strain>
    </source>
</reference>
<dbReference type="EMBL" id="JACIGE010000005">
    <property type="protein sequence ID" value="MBB4247215.1"/>
    <property type="molecule type" value="Genomic_DNA"/>
</dbReference>
<dbReference type="InterPro" id="IPR017496">
    <property type="entry name" value="Photo_alph_chp2"/>
</dbReference>
<evidence type="ECO:0000313" key="3">
    <source>
        <dbReference type="Proteomes" id="UP000587070"/>
    </source>
</evidence>
<dbReference type="Pfam" id="PF12291">
    <property type="entry name" value="DUF3623"/>
    <property type="match status" value="1"/>
</dbReference>
<keyword evidence="3" id="KW-1185">Reference proteome</keyword>